<dbReference type="GO" id="GO:0003677">
    <property type="term" value="F:DNA binding"/>
    <property type="evidence" value="ECO:0007669"/>
    <property type="project" value="InterPro"/>
</dbReference>
<evidence type="ECO:0000313" key="5">
    <source>
        <dbReference type="Proteomes" id="UP001164286"/>
    </source>
</evidence>
<gene>
    <name evidence="4" type="ORF">MKK02DRAFT_39275</name>
</gene>
<dbReference type="InterPro" id="IPR007219">
    <property type="entry name" value="XnlR_reg_dom"/>
</dbReference>
<feature type="region of interest" description="Disordered" evidence="2">
    <location>
        <begin position="430"/>
        <end position="453"/>
    </location>
</feature>
<dbReference type="AlphaFoldDB" id="A0AA38H5U8"/>
<organism evidence="4 5">
    <name type="scientific">Dioszegia hungarica</name>
    <dbReference type="NCBI Taxonomy" id="4972"/>
    <lineage>
        <taxon>Eukaryota</taxon>
        <taxon>Fungi</taxon>
        <taxon>Dikarya</taxon>
        <taxon>Basidiomycota</taxon>
        <taxon>Agaricomycotina</taxon>
        <taxon>Tremellomycetes</taxon>
        <taxon>Tremellales</taxon>
        <taxon>Bulleribasidiaceae</taxon>
        <taxon>Dioszegia</taxon>
    </lineage>
</organism>
<keyword evidence="1" id="KW-0539">Nucleus</keyword>
<dbReference type="PANTHER" id="PTHR46910:SF40">
    <property type="entry name" value="ZN(II)2CYS6 TRANSCRIPTION FACTOR (EUROFUNG)"/>
    <property type="match status" value="1"/>
</dbReference>
<accession>A0AA38H5U8</accession>
<dbReference type="CDD" id="cd12148">
    <property type="entry name" value="fungal_TF_MHR"/>
    <property type="match status" value="1"/>
</dbReference>
<dbReference type="Pfam" id="PF04082">
    <property type="entry name" value="Fungal_trans"/>
    <property type="match status" value="1"/>
</dbReference>
<dbReference type="GO" id="GO:0003700">
    <property type="term" value="F:DNA-binding transcription factor activity"/>
    <property type="evidence" value="ECO:0007669"/>
    <property type="project" value="InterPro"/>
</dbReference>
<keyword evidence="5" id="KW-1185">Reference proteome</keyword>
<comment type="caution">
    <text evidence="4">The sequence shown here is derived from an EMBL/GenBank/DDBJ whole genome shotgun (WGS) entry which is preliminary data.</text>
</comment>
<evidence type="ECO:0000259" key="3">
    <source>
        <dbReference type="Pfam" id="PF04082"/>
    </source>
</evidence>
<dbReference type="PANTHER" id="PTHR46910">
    <property type="entry name" value="TRANSCRIPTION FACTOR PDR1"/>
    <property type="match status" value="1"/>
</dbReference>
<feature type="domain" description="Xylanolytic transcriptional activator regulatory" evidence="3">
    <location>
        <begin position="164"/>
        <end position="344"/>
    </location>
</feature>
<dbReference type="GO" id="GO:0008270">
    <property type="term" value="F:zinc ion binding"/>
    <property type="evidence" value="ECO:0007669"/>
    <property type="project" value="InterPro"/>
</dbReference>
<evidence type="ECO:0000256" key="2">
    <source>
        <dbReference type="SAM" id="MobiDB-lite"/>
    </source>
</evidence>
<protein>
    <submittedName>
        <fullName evidence="4">Fungal-specific transcription factor domain-containing protein</fullName>
    </submittedName>
</protein>
<evidence type="ECO:0000256" key="1">
    <source>
        <dbReference type="ARBA" id="ARBA00023242"/>
    </source>
</evidence>
<dbReference type="Proteomes" id="UP001164286">
    <property type="component" value="Unassembled WGS sequence"/>
</dbReference>
<dbReference type="EMBL" id="JAKWFO010000011">
    <property type="protein sequence ID" value="KAI9633296.1"/>
    <property type="molecule type" value="Genomic_DNA"/>
</dbReference>
<reference evidence="4" key="1">
    <citation type="journal article" date="2022" name="G3 (Bethesda)">
        <title>High quality genome of the basidiomycete yeast Dioszegia hungarica PDD-24b-2 isolated from cloud water.</title>
        <authorList>
            <person name="Jarrige D."/>
            <person name="Haridas S."/>
            <person name="Bleykasten-Grosshans C."/>
            <person name="Joly M."/>
            <person name="Nadalig T."/>
            <person name="Sancelme M."/>
            <person name="Vuilleumier S."/>
            <person name="Grigoriev I.V."/>
            <person name="Amato P."/>
            <person name="Bringel F."/>
        </authorList>
    </citation>
    <scope>NUCLEOTIDE SEQUENCE</scope>
    <source>
        <strain evidence="4">PDD-24b-2</strain>
    </source>
</reference>
<dbReference type="GO" id="GO:0006351">
    <property type="term" value="P:DNA-templated transcription"/>
    <property type="evidence" value="ECO:0007669"/>
    <property type="project" value="InterPro"/>
</dbReference>
<sequence length="607" mass="66230">MIADDERDGQAANCKPIRDDHRMRICVHTSSPSQPCSALGIECITPARKKRGLSEKTMADLRQAPEAYRASLGGPSALAGPSSLAAPHDETELSLPDLDDHIFDNYRASTSSFIRDLPGQAGPSEPAMPLATDLSDIFQYPSESHELPNVDGIIPRDKVTYLVSMFFEFVSPLQPIVHQPSFTARLRAQHDRTDPLFLALLASIVAVSLVQVPKVFLPYDDHDSISDLAEQCAKLSRKVVQDFYDPPTDSLVAVKFFQGVFSFLTGRKAAWVASLAESTRLATLMDLHRESSYIGLNPVDAEMRRRLMFTLVMSDASAASMQGQPLALSMEDIDILHPLDLDDEYIAATGIRDPPPGFVPRISGFSVACATFRLIRDAVLLRRQLGTQLSPSALLDILRQLQDIFDRLQRTFRSLPPQLRIDSMYTTSPANPSLLADSPARPEYRQASVDSSNAVGVSAQDPHMAWQVMKANLHVTRAIARMLFLNCRERVRTQGGAPGTPQRKGIEALLEQTAVGVDSMQSNISDLLHALKSIPLEAVSANSHSLVNKVRNVAVTLLSPDASPLARSSSLSGQGVEAADQQADVLMSFLTLLTQIESMCSVVPIAA</sequence>
<name>A0AA38H5U8_9TREE</name>
<dbReference type="GeneID" id="77729720"/>
<proteinExistence type="predicted"/>
<evidence type="ECO:0000313" key="4">
    <source>
        <dbReference type="EMBL" id="KAI9633296.1"/>
    </source>
</evidence>
<dbReference type="InterPro" id="IPR050987">
    <property type="entry name" value="AtrR-like"/>
</dbReference>
<dbReference type="RefSeq" id="XP_052943073.1">
    <property type="nucleotide sequence ID" value="XM_053090515.1"/>
</dbReference>